<reference evidence="1 2" key="1">
    <citation type="journal article" date="2015" name="J. Biotechnol.">
        <title>Complete genome sequence of a malodorant-producing acetogen, Clostridium scatologenes ATCC 25775(T).</title>
        <authorList>
            <person name="Zhu Z."/>
            <person name="Guo T."/>
            <person name="Zheng H."/>
            <person name="Song T."/>
            <person name="Ouyang P."/>
            <person name="Xie J."/>
        </authorList>
    </citation>
    <scope>NUCLEOTIDE SEQUENCE [LARGE SCALE GENOMIC DNA]</scope>
    <source>
        <strain evidence="1 2">ATCC 25775</strain>
    </source>
</reference>
<protein>
    <recommendedName>
        <fullName evidence="3">Nucleotidyltransferase family protein</fullName>
    </recommendedName>
</protein>
<evidence type="ECO:0000313" key="1">
    <source>
        <dbReference type="EMBL" id="AKA67164.1"/>
    </source>
</evidence>
<dbReference type="Proteomes" id="UP000033115">
    <property type="component" value="Chromosome"/>
</dbReference>
<keyword evidence="2" id="KW-1185">Reference proteome</keyword>
<dbReference type="STRING" id="1548.CSCA_0039"/>
<name>A0A0E3JY22_CLOSL</name>
<evidence type="ECO:0000313" key="2">
    <source>
        <dbReference type="Proteomes" id="UP000033115"/>
    </source>
</evidence>
<dbReference type="Pfam" id="PF14907">
    <property type="entry name" value="NTP_transf_5"/>
    <property type="match status" value="1"/>
</dbReference>
<accession>A0A0E3JY22</accession>
<dbReference type="KEGG" id="csq:CSCA_0039"/>
<evidence type="ECO:0008006" key="3">
    <source>
        <dbReference type="Google" id="ProtNLM"/>
    </source>
</evidence>
<proteinExistence type="predicted"/>
<gene>
    <name evidence="1" type="ORF">CSCA_0039</name>
</gene>
<dbReference type="EMBL" id="CP009933">
    <property type="protein sequence ID" value="AKA67164.1"/>
    <property type="molecule type" value="Genomic_DNA"/>
</dbReference>
<sequence length="412" mass="49239">MDIDQETVVNFLSASIRWKKVDDCNISNINWKRIFEISKEQEIYTILYPKVKKLSNAVKPENEIMYEWKRKTILASLNQKKNINRMSCVLKKFNQARISSIALKGLVIREFYPIKELRTMSDSDILIHIEDLEKVKRILLNMGYFQKHKDSKHVVFLHKQYLPIELHWLLIDKNYFTKAGYLEKDVWKNVQSINICGTNTLVPSIENQILYLCLHMAVHFLYSGFGLRQLSDLVLLVESERNKINWDIFYKKIRKCKIQNFVIVLFEVCRRLFRMDVPYILYNKKLENSQYVDMIIHNVFSRGIYGGIYGKASMNSVGDNVLMLHNVNNGKFYTCIARLKYIIKFLFPRRYKLSKRYSYVKGNRAFIPIAWLHRLIYGFFRKDFNIKQKILFLLAQADFLREQEKLFKWLEL</sequence>
<dbReference type="InterPro" id="IPR039498">
    <property type="entry name" value="NTP_transf_5"/>
</dbReference>
<dbReference type="AlphaFoldDB" id="A0A0E3JY22"/>
<dbReference type="RefSeq" id="WP_029162228.1">
    <property type="nucleotide sequence ID" value="NZ_CP009933.1"/>
</dbReference>
<organism evidence="1 2">
    <name type="scientific">Clostridium scatologenes</name>
    <dbReference type="NCBI Taxonomy" id="1548"/>
    <lineage>
        <taxon>Bacteria</taxon>
        <taxon>Bacillati</taxon>
        <taxon>Bacillota</taxon>
        <taxon>Clostridia</taxon>
        <taxon>Eubacteriales</taxon>
        <taxon>Clostridiaceae</taxon>
        <taxon>Clostridium</taxon>
    </lineage>
</organism>
<dbReference type="HOGENOM" id="CLU_046245_1_0_9"/>
<dbReference type="Gene3D" id="3.30.460.40">
    <property type="match status" value="1"/>
</dbReference>